<dbReference type="RefSeq" id="WP_071890521.1">
    <property type="nucleotide sequence ID" value="NZ_CP013197.1"/>
</dbReference>
<dbReference type="STRING" id="2133.SCITRI_00105"/>
<keyword evidence="1" id="KW-0812">Transmembrane</keyword>
<proteinExistence type="predicted"/>
<gene>
    <name evidence="1" type="ORF">SPICI01B_084</name>
</gene>
<dbReference type="AlphaFoldDB" id="Q14Q98"/>
<name>Q14Q98_SPICI</name>
<reference evidence="1" key="1">
    <citation type="journal article" date="2010" name="Appl. Environ. Microbiol.">
        <title>Partial chromosome sequence of Spiroplasma citri reveals extensive viral invasion and important gene decay.</title>
        <authorList>
            <person name="Carle P."/>
            <person name="Saillard C."/>
            <person name="Carrere N."/>
            <person name="Carrere S."/>
            <person name="Duret S."/>
            <person name="Eveillard S."/>
            <person name="Gaurivaud P."/>
            <person name="Gourgues G."/>
            <person name="Gouzy J."/>
            <person name="Salar P."/>
            <person name="Verdin E."/>
            <person name="Breton M."/>
            <person name="Blanchard A."/>
            <person name="Laigret F."/>
            <person name="Bove J.M."/>
            <person name="Renaudin J."/>
            <person name="Foissac X."/>
        </authorList>
    </citation>
    <scope>NUCLEOTIDE SEQUENCE</scope>
    <source>
        <strain evidence="1">GII3-3X</strain>
    </source>
</reference>
<dbReference type="KEGG" id="sck:SCITRI_00105"/>
<dbReference type="GeneID" id="54238061"/>
<keyword evidence="1" id="KW-0472">Membrane</keyword>
<protein>
    <submittedName>
        <fullName evidence="1">Hypothetical transmembrane protein</fullName>
    </submittedName>
</protein>
<accession>Q14Q98</accession>
<dbReference type="EMBL" id="AM285302">
    <property type="protein sequence ID" value="CAK98331.1"/>
    <property type="molecule type" value="Genomic_DNA"/>
</dbReference>
<evidence type="ECO:0000313" key="1">
    <source>
        <dbReference type="EMBL" id="CAK98331.1"/>
    </source>
</evidence>
<organism evidence="1">
    <name type="scientific">Spiroplasma citri</name>
    <dbReference type="NCBI Taxonomy" id="2133"/>
    <lineage>
        <taxon>Bacteria</taxon>
        <taxon>Bacillati</taxon>
        <taxon>Mycoplasmatota</taxon>
        <taxon>Mollicutes</taxon>
        <taxon>Entomoplasmatales</taxon>
        <taxon>Spiroplasmataceae</taxon>
        <taxon>Spiroplasma</taxon>
    </lineage>
</organism>
<sequence>MPLLAILIFTSNLDIIYIVLIMQSVDSLKAIWALIILKRKKWVKNLTETKHITEFDNKVKKIKINVKEM</sequence>